<name>A0ABS6SHJ4_9SPHN</name>
<evidence type="ECO:0000313" key="1">
    <source>
        <dbReference type="EMBL" id="MBV7257371.1"/>
    </source>
</evidence>
<protein>
    <recommendedName>
        <fullName evidence="3">SCP2 domain-containing protein</fullName>
    </recommendedName>
</protein>
<gene>
    <name evidence="1" type="ORF">KCG44_11300</name>
</gene>
<sequence>MLFKLVIWLLSLRIGKLMRSDRDFRYAVREKNLMLQFALQNGEAVRYLDFDKGVYRTASGWHEAARQGNAVSYKGKRVATFSFASAWTGLALLIRGSKDSGVMLAAMREKTLVVKGDFTLFIWFGWLADQL</sequence>
<evidence type="ECO:0000313" key="2">
    <source>
        <dbReference type="Proteomes" id="UP000722336"/>
    </source>
</evidence>
<reference evidence="1 2" key="1">
    <citation type="submission" date="2021-04" db="EMBL/GenBank/DDBJ databases">
        <authorList>
            <person name="Pira H."/>
            <person name="Risdian C."/>
            <person name="Wink J."/>
        </authorList>
    </citation>
    <scope>NUCLEOTIDE SEQUENCE [LARGE SCALE GENOMIC DNA]</scope>
    <source>
        <strain evidence="1 2">WHA3</strain>
    </source>
</reference>
<comment type="caution">
    <text evidence="1">The sequence shown here is derived from an EMBL/GenBank/DDBJ whole genome shotgun (WGS) entry which is preliminary data.</text>
</comment>
<dbReference type="RefSeq" id="WP_218446186.1">
    <property type="nucleotide sequence ID" value="NZ_JAGSPA010000003.1"/>
</dbReference>
<dbReference type="EMBL" id="JAGSPA010000003">
    <property type="protein sequence ID" value="MBV7257371.1"/>
    <property type="molecule type" value="Genomic_DNA"/>
</dbReference>
<proteinExistence type="predicted"/>
<evidence type="ECO:0008006" key="3">
    <source>
        <dbReference type="Google" id="ProtNLM"/>
    </source>
</evidence>
<dbReference type="Proteomes" id="UP000722336">
    <property type="component" value="Unassembled WGS sequence"/>
</dbReference>
<keyword evidence="2" id="KW-1185">Reference proteome</keyword>
<accession>A0ABS6SHJ4</accession>
<organism evidence="1 2">
    <name type="scientific">Pacificimonas pallii</name>
    <dbReference type="NCBI Taxonomy" id="2827236"/>
    <lineage>
        <taxon>Bacteria</taxon>
        <taxon>Pseudomonadati</taxon>
        <taxon>Pseudomonadota</taxon>
        <taxon>Alphaproteobacteria</taxon>
        <taxon>Sphingomonadales</taxon>
        <taxon>Sphingosinicellaceae</taxon>
        <taxon>Pacificimonas</taxon>
    </lineage>
</organism>